<feature type="compositionally biased region" description="Polar residues" evidence="1">
    <location>
        <begin position="2004"/>
        <end position="2019"/>
    </location>
</feature>
<organism evidence="2 3">
    <name type="scientific">Auricularia subglabra (strain TFB-10046 / SS5)</name>
    <name type="common">White-rot fungus</name>
    <name type="synonym">Auricularia delicata (strain TFB10046)</name>
    <dbReference type="NCBI Taxonomy" id="717982"/>
    <lineage>
        <taxon>Eukaryota</taxon>
        <taxon>Fungi</taxon>
        <taxon>Dikarya</taxon>
        <taxon>Basidiomycota</taxon>
        <taxon>Agaricomycotina</taxon>
        <taxon>Agaricomycetes</taxon>
        <taxon>Auriculariales</taxon>
        <taxon>Auriculariaceae</taxon>
        <taxon>Auricularia</taxon>
    </lineage>
</organism>
<feature type="compositionally biased region" description="Low complexity" evidence="1">
    <location>
        <begin position="505"/>
        <end position="519"/>
    </location>
</feature>
<feature type="compositionally biased region" description="Low complexity" evidence="1">
    <location>
        <begin position="362"/>
        <end position="383"/>
    </location>
</feature>
<feature type="compositionally biased region" description="Pro residues" evidence="1">
    <location>
        <begin position="340"/>
        <end position="361"/>
    </location>
</feature>
<feature type="region of interest" description="Disordered" evidence="1">
    <location>
        <begin position="1503"/>
        <end position="1537"/>
    </location>
</feature>
<feature type="compositionally biased region" description="Low complexity" evidence="1">
    <location>
        <begin position="267"/>
        <end position="279"/>
    </location>
</feature>
<dbReference type="Proteomes" id="UP000006514">
    <property type="component" value="Unassembled WGS sequence"/>
</dbReference>
<reference evidence="3" key="1">
    <citation type="journal article" date="2012" name="Science">
        <title>The Paleozoic origin of enzymatic lignin decomposition reconstructed from 31 fungal genomes.</title>
        <authorList>
            <person name="Floudas D."/>
            <person name="Binder M."/>
            <person name="Riley R."/>
            <person name="Barry K."/>
            <person name="Blanchette R.A."/>
            <person name="Henrissat B."/>
            <person name="Martinez A.T."/>
            <person name="Otillar R."/>
            <person name="Spatafora J.W."/>
            <person name="Yadav J.S."/>
            <person name="Aerts A."/>
            <person name="Benoit I."/>
            <person name="Boyd A."/>
            <person name="Carlson A."/>
            <person name="Copeland A."/>
            <person name="Coutinho P.M."/>
            <person name="de Vries R.P."/>
            <person name="Ferreira P."/>
            <person name="Findley K."/>
            <person name="Foster B."/>
            <person name="Gaskell J."/>
            <person name="Glotzer D."/>
            <person name="Gorecki P."/>
            <person name="Heitman J."/>
            <person name="Hesse C."/>
            <person name="Hori C."/>
            <person name="Igarashi K."/>
            <person name="Jurgens J.A."/>
            <person name="Kallen N."/>
            <person name="Kersten P."/>
            <person name="Kohler A."/>
            <person name="Kuees U."/>
            <person name="Kumar T.K.A."/>
            <person name="Kuo A."/>
            <person name="LaButti K."/>
            <person name="Larrondo L.F."/>
            <person name="Lindquist E."/>
            <person name="Ling A."/>
            <person name="Lombard V."/>
            <person name="Lucas S."/>
            <person name="Lundell T."/>
            <person name="Martin R."/>
            <person name="McLaughlin D.J."/>
            <person name="Morgenstern I."/>
            <person name="Morin E."/>
            <person name="Murat C."/>
            <person name="Nagy L.G."/>
            <person name="Nolan M."/>
            <person name="Ohm R.A."/>
            <person name="Patyshakuliyeva A."/>
            <person name="Rokas A."/>
            <person name="Ruiz-Duenas F.J."/>
            <person name="Sabat G."/>
            <person name="Salamov A."/>
            <person name="Samejima M."/>
            <person name="Schmutz J."/>
            <person name="Slot J.C."/>
            <person name="St John F."/>
            <person name="Stenlid J."/>
            <person name="Sun H."/>
            <person name="Sun S."/>
            <person name="Syed K."/>
            <person name="Tsang A."/>
            <person name="Wiebenga A."/>
            <person name="Young D."/>
            <person name="Pisabarro A."/>
            <person name="Eastwood D.C."/>
            <person name="Martin F."/>
            <person name="Cullen D."/>
            <person name="Grigoriev I.V."/>
            <person name="Hibbett D.S."/>
        </authorList>
    </citation>
    <scope>NUCLEOTIDE SEQUENCE [LARGE SCALE GENOMIC DNA]</scope>
    <source>
        <strain evidence="3">TFB10046</strain>
    </source>
</reference>
<feature type="compositionally biased region" description="Low complexity" evidence="1">
    <location>
        <begin position="445"/>
        <end position="460"/>
    </location>
</feature>
<feature type="region of interest" description="Disordered" evidence="1">
    <location>
        <begin position="116"/>
        <end position="600"/>
    </location>
</feature>
<dbReference type="KEGG" id="adl:AURDEDRAFT_128098"/>
<feature type="compositionally biased region" description="Basic and acidic residues" evidence="1">
    <location>
        <begin position="1730"/>
        <end position="1745"/>
    </location>
</feature>
<feature type="compositionally biased region" description="Polar residues" evidence="1">
    <location>
        <begin position="208"/>
        <end position="221"/>
    </location>
</feature>
<feature type="compositionally biased region" description="Basic and acidic residues" evidence="1">
    <location>
        <begin position="1084"/>
        <end position="1093"/>
    </location>
</feature>
<feature type="compositionally biased region" description="Acidic residues" evidence="1">
    <location>
        <begin position="150"/>
        <end position="162"/>
    </location>
</feature>
<evidence type="ECO:0000313" key="3">
    <source>
        <dbReference type="Proteomes" id="UP000006514"/>
    </source>
</evidence>
<feature type="compositionally biased region" description="Polar residues" evidence="1">
    <location>
        <begin position="1060"/>
        <end position="1076"/>
    </location>
</feature>
<feature type="compositionally biased region" description="Pro residues" evidence="1">
    <location>
        <begin position="489"/>
        <end position="504"/>
    </location>
</feature>
<feature type="compositionally biased region" description="Low complexity" evidence="1">
    <location>
        <begin position="1701"/>
        <end position="1716"/>
    </location>
</feature>
<feature type="compositionally biased region" description="Polar residues" evidence="1">
    <location>
        <begin position="413"/>
        <end position="422"/>
    </location>
</feature>
<feature type="compositionally biased region" description="Basic and acidic residues" evidence="1">
    <location>
        <begin position="1024"/>
        <end position="1034"/>
    </location>
</feature>
<feature type="compositionally biased region" description="Pro residues" evidence="1">
    <location>
        <begin position="384"/>
        <end position="403"/>
    </location>
</feature>
<dbReference type="InParanoid" id="J0D1P3"/>
<feature type="compositionally biased region" description="Acidic residues" evidence="1">
    <location>
        <begin position="572"/>
        <end position="582"/>
    </location>
</feature>
<feature type="region of interest" description="Disordered" evidence="1">
    <location>
        <begin position="2004"/>
        <end position="2031"/>
    </location>
</feature>
<feature type="compositionally biased region" description="Basic and acidic residues" evidence="1">
    <location>
        <begin position="1140"/>
        <end position="1149"/>
    </location>
</feature>
<dbReference type="EMBL" id="JH687810">
    <property type="protein sequence ID" value="EJD39756.1"/>
    <property type="molecule type" value="Genomic_DNA"/>
</dbReference>
<protein>
    <submittedName>
        <fullName evidence="2">Uncharacterized protein</fullName>
    </submittedName>
</protein>
<gene>
    <name evidence="2" type="ORF">AURDEDRAFT_128098</name>
</gene>
<feature type="compositionally biased region" description="Pro residues" evidence="1">
    <location>
        <begin position="542"/>
        <end position="564"/>
    </location>
</feature>
<feature type="region of interest" description="Disordered" evidence="1">
    <location>
        <begin position="1205"/>
        <end position="1355"/>
    </location>
</feature>
<accession>J0D1P3</accession>
<feature type="compositionally biased region" description="Basic and acidic residues" evidence="1">
    <location>
        <begin position="140"/>
        <end position="149"/>
    </location>
</feature>
<feature type="region of interest" description="Disordered" evidence="1">
    <location>
        <begin position="1368"/>
        <end position="1405"/>
    </location>
</feature>
<dbReference type="OMA" id="WENTSAP"/>
<dbReference type="eggNOG" id="ENOG502RVD4">
    <property type="taxonomic scope" value="Eukaryota"/>
</dbReference>
<evidence type="ECO:0000256" key="1">
    <source>
        <dbReference type="SAM" id="MobiDB-lite"/>
    </source>
</evidence>
<proteinExistence type="predicted"/>
<feature type="compositionally biased region" description="Low complexity" evidence="1">
    <location>
        <begin position="1305"/>
        <end position="1322"/>
    </location>
</feature>
<dbReference type="OrthoDB" id="10692081at2759"/>
<feature type="compositionally biased region" description="Polar residues" evidence="1">
    <location>
        <begin position="1607"/>
        <end position="1621"/>
    </location>
</feature>
<keyword evidence="3" id="KW-1185">Reference proteome</keyword>
<feature type="compositionally biased region" description="Low complexity" evidence="1">
    <location>
        <begin position="1814"/>
        <end position="1833"/>
    </location>
</feature>
<sequence length="2031" mass="219877">MAREGTTLIHAEARLHVRLPSLRAPCPSCDARLPLLQPLVPRHVAPLPPQLWQQHLPIPLRLARQIRPQQGQTLQMIMTRVPVADTQPAATAVLARHGSRLTAEIQIELSNGVALNERKAAPTRPLAPPPTAVGAKRKRNCDEGDHQSSDDECESEEVDGEDSVPPQKRAPPTRGRGRGGRGSAKGRPLAAGLDSAARNVDNAKLMKTQESMEWENTSAPKETNRLDGAKVRRHFALSETASDIQIDSQASTSKDTADTTDTDEDSAFFSSRAKAARAAGPPPQKKLKSMTSTAKKPAAARKTKASAAAVSEHENPPLPSSRTVPGRSPEASVAKSAAERPPPPLPVDPTPPPPASQPPRPQQQQQCGQPPRQAHVEQQQPLQPQAPPPPFLAQPPQQPPPPTFAAQAPGAQLQRQAHSSGAQLQRQEHVEQQQPLQQAPPPFPAQHQVHMEVGQQQQQLPQPPQPPTTSVPAQTGVQAHRQVHDVQSPLPPVPPISFAPPPAVQPQQQAQSVQHQQQSLPPPPGSSTHAAGGKAQGSKPQQAPPPLPPPPPSTFPTLVLPPVPSTGATPESDFDSESESDETSPKPPKRKGKPGPMPKQHAALFQSGVQAIEQWMSDVSVFTGKTLEYLWNLARIKWKLARNRTTWNIFEEKWSMENERQAGETLRAYHRRRQEDYTAKTGSMSKKEKKAYHQELLKWADALDVELSKLTVEAGDTFKVMNRLGNDLDGMTRAHWNNYRIAVFGFMLCVDKSNTEAAAMNGCFSNTEVARRWLADMGLNVRSLLSDFASLFGVHLMTEAERGDWTRATFTRYFTGKGSNTGPGQKKAREIVQQSFLSWQNMLRGDDATEVAWTKFEDFVLLARKCVRGWPDDVPLPSVKKGKWHADNQRTLMRFMFQAHRYSGGTLEELEDTVLHETPVDRNGNRGEATWTEISMSPKDAKFDMQKILRFEDIPKSALDRMENGDWDGWYDTELWVTKSGKVLLRVRDLLGKLSRKTTKRFPKDMIRPAPKRVVPGFGEDDDVKVKPVKDAKKPGPRPAKVDQQPVDGPNPVGGGGGSRTANTPASPTLSESVLSTDDIIDEVTPRQDDNADVHASPTVEPGEASVTRRGMDNARPQTLAVDRSSIPPGSHLSVTTARHGRDRDQALPVDTGDRQHVKTGKTNITAYVVGIICTPYGRHSVPSPVTQGGSDGEYADRGMEQQFDEDTVAPRYDDRRGVSPAFDADKPRAETGQDVPTWPDARSTAPYESASEAPAPPTLQSHPPRPSSSDAHGAWESQHHALDTAAAAQYAEDEDEWSRAPAEQSQHWSAQSYAAQSSASQPRNGNRGPQAEIVGVPPRFKRGPAPALARQSHAAHTYPAQAGDVHLHDDARLGGSPPSGPPSQVHGLGSQQYAPAAGGWREGSMSSTVLPIASQQQAGLDEHPYETPVDSRHYVGSTHQPYMTPEESQTPAVVHEQQYARSSATTWREGSAPPVPVPIASQQHTGVAKQYVAPSALHARSAVREKQYQRPTTATWREGSAPPAPEPVASQADPGVTEQQYTLPVPVRMASRQHGGAAEQYTALPGSHRRAAGEEQHSARPATAAWREGSAPPAPVPVAAHMGHGVTQQQYTRSAASTWRQDGAQAAVQGPPPPELGPRAPHQYTAQRAPPPAHDEPPRRHGPTQPASGAHVRPQGAQDQRALHSRFHQPGSSIPPRSSAAQALAQHQQHAPAAIQHRRWDAQGGCGTHGRDDGEQHAHGDMHTTAHLPTPHSRHGNTAAAQVSRAPPAQPLAQRGDAGGGVSYTAGQNRRQHEAHGMQPRTQHHSRAYSHTGAAYSRGDSSGGSSLAGALAMPGEAAQDRSRSGSRAVVSPEDSSLAGALTMPSDRRQARQRTSSHPPTQPASTSSWAPSQPSAQPDAVQPATQDDAADALEHGAPYGAYALDAAANQASVPNAEMYNDAELYNDTEMYNDAQMYNDAEMYNGAEMYHNWDVNVAPGEMFVSAPMQYSYAGDGMHVWQGTHASSGVSSAQDGASSYDQDLYTVHEEPGY</sequence>
<feature type="compositionally biased region" description="Basic and acidic residues" evidence="1">
    <location>
        <begin position="1212"/>
        <end position="1232"/>
    </location>
</feature>
<evidence type="ECO:0000313" key="2">
    <source>
        <dbReference type="EMBL" id="EJD39756.1"/>
    </source>
</evidence>
<feature type="compositionally biased region" description="Low complexity" evidence="1">
    <location>
        <begin position="1883"/>
        <end position="1904"/>
    </location>
</feature>
<name>J0D1P3_AURST</name>
<feature type="region of interest" description="Disordered" evidence="1">
    <location>
        <begin position="1002"/>
        <end position="1149"/>
    </location>
</feature>
<feature type="region of interest" description="Disordered" evidence="1">
    <location>
        <begin position="1566"/>
        <end position="1907"/>
    </location>
</feature>